<protein>
    <submittedName>
        <fullName evidence="8">FtsX-like permease family protein</fullName>
    </submittedName>
</protein>
<evidence type="ECO:0000256" key="6">
    <source>
        <dbReference type="SAM" id="Phobius"/>
    </source>
</evidence>
<dbReference type="RefSeq" id="WP_202766884.1">
    <property type="nucleotide sequence ID" value="NZ_JAESWA010000020.1"/>
</dbReference>
<evidence type="ECO:0000256" key="4">
    <source>
        <dbReference type="ARBA" id="ARBA00022989"/>
    </source>
</evidence>
<dbReference type="EMBL" id="JAESWA010000020">
    <property type="protein sequence ID" value="MBL4931499.1"/>
    <property type="molecule type" value="Genomic_DNA"/>
</dbReference>
<proteinExistence type="predicted"/>
<feature type="transmembrane region" description="Helical" evidence="6">
    <location>
        <begin position="59"/>
        <end position="79"/>
    </location>
</feature>
<keyword evidence="2" id="KW-1003">Cell membrane</keyword>
<comment type="subcellular location">
    <subcellularLocation>
        <location evidence="1">Cell membrane</location>
        <topology evidence="1">Multi-pass membrane protein</topology>
    </subcellularLocation>
</comment>
<feature type="transmembrane region" description="Helical" evidence="6">
    <location>
        <begin position="276"/>
        <end position="294"/>
    </location>
</feature>
<dbReference type="InterPro" id="IPR003838">
    <property type="entry name" value="ABC3_permease_C"/>
</dbReference>
<keyword evidence="4 6" id="KW-1133">Transmembrane helix</keyword>
<feature type="transmembrane region" description="Helical" evidence="6">
    <location>
        <begin position="314"/>
        <end position="333"/>
    </location>
</feature>
<dbReference type="Proteomes" id="UP000623681">
    <property type="component" value="Unassembled WGS sequence"/>
</dbReference>
<feature type="domain" description="ABC3 transporter permease C-terminal" evidence="7">
    <location>
        <begin position="61"/>
        <end position="178"/>
    </location>
</feature>
<dbReference type="PANTHER" id="PTHR46795">
    <property type="entry name" value="ABC TRANSPORTER PERMEASE-RELATED-RELATED"/>
    <property type="match status" value="1"/>
</dbReference>
<keyword evidence="5 6" id="KW-0472">Membrane</keyword>
<dbReference type="GO" id="GO:0005886">
    <property type="term" value="C:plasma membrane"/>
    <property type="evidence" value="ECO:0007669"/>
    <property type="project" value="UniProtKB-SubCell"/>
</dbReference>
<comment type="caution">
    <text evidence="8">The sequence shown here is derived from an EMBL/GenBank/DDBJ whole genome shotgun (WGS) entry which is preliminary data.</text>
</comment>
<feature type="transmembrane region" description="Helical" evidence="6">
    <location>
        <begin position="18"/>
        <end position="39"/>
    </location>
</feature>
<feature type="transmembrane region" description="Helical" evidence="6">
    <location>
        <begin position="225"/>
        <end position="249"/>
    </location>
</feature>
<feature type="transmembrane region" description="Helical" evidence="6">
    <location>
        <begin position="395"/>
        <end position="415"/>
    </location>
</feature>
<evidence type="ECO:0000313" key="8">
    <source>
        <dbReference type="EMBL" id="MBL4931499.1"/>
    </source>
</evidence>
<feature type="transmembrane region" description="Helical" evidence="6">
    <location>
        <begin position="100"/>
        <end position="126"/>
    </location>
</feature>
<keyword evidence="9" id="KW-1185">Reference proteome</keyword>
<evidence type="ECO:0000256" key="2">
    <source>
        <dbReference type="ARBA" id="ARBA00022475"/>
    </source>
</evidence>
<feature type="transmembrane region" description="Helical" evidence="6">
    <location>
        <begin position="195"/>
        <end position="213"/>
    </location>
</feature>
<accession>A0A937K450</accession>
<dbReference type="InterPro" id="IPR052536">
    <property type="entry name" value="ABC-4_Integral_Memb_Prot"/>
</dbReference>
<evidence type="ECO:0000259" key="7">
    <source>
        <dbReference type="Pfam" id="PF02687"/>
    </source>
</evidence>
<organism evidence="8 9">
    <name type="scientific">Clostridium paridis</name>
    <dbReference type="NCBI Taxonomy" id="2803863"/>
    <lineage>
        <taxon>Bacteria</taxon>
        <taxon>Bacillati</taxon>
        <taxon>Bacillota</taxon>
        <taxon>Clostridia</taxon>
        <taxon>Eubacteriales</taxon>
        <taxon>Clostridiaceae</taxon>
        <taxon>Clostridium</taxon>
    </lineage>
</organism>
<reference evidence="8" key="1">
    <citation type="submission" date="2021-01" db="EMBL/GenBank/DDBJ databases">
        <title>Genome public.</title>
        <authorList>
            <person name="Liu C."/>
            <person name="Sun Q."/>
        </authorList>
    </citation>
    <scope>NUCLEOTIDE SEQUENCE</scope>
    <source>
        <strain evidence="8">YIM B02565</strain>
    </source>
</reference>
<evidence type="ECO:0000256" key="3">
    <source>
        <dbReference type="ARBA" id="ARBA00022692"/>
    </source>
</evidence>
<gene>
    <name evidence="8" type="ORF">JK634_06760</name>
</gene>
<evidence type="ECO:0000256" key="5">
    <source>
        <dbReference type="ARBA" id="ARBA00023136"/>
    </source>
</evidence>
<dbReference type="Pfam" id="PF02687">
    <property type="entry name" value="FtsX"/>
    <property type="match status" value="1"/>
</dbReference>
<feature type="transmembrane region" description="Helical" evidence="6">
    <location>
        <begin position="370"/>
        <end position="389"/>
    </location>
</feature>
<keyword evidence="3 6" id="KW-0812">Transmembrane</keyword>
<feature type="transmembrane region" description="Helical" evidence="6">
    <location>
        <begin position="152"/>
        <end position="174"/>
    </location>
</feature>
<evidence type="ECO:0000256" key="1">
    <source>
        <dbReference type="ARBA" id="ARBA00004651"/>
    </source>
</evidence>
<dbReference type="AlphaFoldDB" id="A0A937K450"/>
<name>A0A937K450_9CLOT</name>
<sequence length="428" mass="50704">MNYTVVVWENFRRNIRKFAAFITACTISITLNFVYSTLVNNKEILLIAKNNLVVATLRLSFIIIILILSFFLVYSYNSYIRSRDKEFKLLMFIGLTKKELFKLVLLENLLLIILCSLLGAILGGVFSKISFVALIKYLGVSSLTYNLEKINFMSILLFSTIIYLIVLTRTRILLRKVNIYEESNTSGYRERIRKYINRGFLIVILITDIVMWIDSFKDKSLIYLSNWLNCVLLIYVIVFYFSKLCLYFFKKKKVFYNGRFLLFKETIRNLEKGKVFIFYITFFSFLFITYNSIYNNIIFNQVQITGSEIKILELIAFFTKVLFFIILSNILYYKSQIDLEYIKEYFQKLYLIGLTKDELRVTASRLLKSIFFMSCTLNMIITIIYSLWIKMDIRLIQSNNILIVLSYMFNCIAYINAKKKYKEIIDIL</sequence>
<evidence type="ECO:0000313" key="9">
    <source>
        <dbReference type="Proteomes" id="UP000623681"/>
    </source>
</evidence>